<comment type="subcellular location">
    <subcellularLocation>
        <location evidence="2">Membrane</location>
    </subcellularLocation>
</comment>
<comment type="cofactor">
    <cofactor evidence="1">
        <name>Fe cation</name>
        <dbReference type="ChEBI" id="CHEBI:24875"/>
    </cofactor>
</comment>
<dbReference type="PANTHER" id="PTHR31803:SF10">
    <property type="entry name" value="UBIQUINOL OXIDASE 4, CHLOROPLASTIC_CHROMOPLASTIC"/>
    <property type="match status" value="1"/>
</dbReference>
<name>A0A6B3NHB7_9CYAN</name>
<keyword evidence="8 12" id="KW-1133">Transmembrane helix</keyword>
<keyword evidence="5 12" id="KW-0812">Transmembrane</keyword>
<evidence type="ECO:0000256" key="1">
    <source>
        <dbReference type="ARBA" id="ARBA00001962"/>
    </source>
</evidence>
<evidence type="ECO:0000256" key="2">
    <source>
        <dbReference type="ARBA" id="ARBA00004370"/>
    </source>
</evidence>
<dbReference type="GO" id="GO:0016020">
    <property type="term" value="C:membrane"/>
    <property type="evidence" value="ECO:0007669"/>
    <property type="project" value="UniProtKB-SubCell"/>
</dbReference>
<keyword evidence="7" id="KW-0249">Electron transport</keyword>
<evidence type="ECO:0000313" key="13">
    <source>
        <dbReference type="EMBL" id="NER29414.1"/>
    </source>
</evidence>
<gene>
    <name evidence="13" type="ORF">F6J89_17750</name>
</gene>
<dbReference type="InterPro" id="IPR002680">
    <property type="entry name" value="AOX"/>
</dbReference>
<dbReference type="EMBL" id="JAAHFQ010000363">
    <property type="protein sequence ID" value="NER29414.1"/>
    <property type="molecule type" value="Genomic_DNA"/>
</dbReference>
<keyword evidence="9" id="KW-0560">Oxidoreductase</keyword>
<protein>
    <submittedName>
        <fullName evidence="13">Plastoquinol terminal oxidase</fullName>
    </submittedName>
</protein>
<evidence type="ECO:0000256" key="3">
    <source>
        <dbReference type="ARBA" id="ARBA00022448"/>
    </source>
</evidence>
<keyword evidence="11 12" id="KW-0472">Membrane</keyword>
<evidence type="ECO:0000256" key="9">
    <source>
        <dbReference type="ARBA" id="ARBA00023002"/>
    </source>
</evidence>
<keyword evidence="10" id="KW-0408">Iron</keyword>
<accession>A0A6B3NHB7</accession>
<dbReference type="InterPro" id="IPR038659">
    <property type="entry name" value="AOX_sf"/>
</dbReference>
<evidence type="ECO:0000256" key="5">
    <source>
        <dbReference type="ARBA" id="ARBA00022692"/>
    </source>
</evidence>
<keyword evidence="4" id="KW-0679">Respiratory chain</keyword>
<sequence length="219" mass="25839">MIKFLVNVLVFVLDNLYKDRSYPRFYVLETVARVPYFAYTSVLHFYETVGLWRKCNWLKVHFAESWNEMHHLLIMESLGGDKYLIDRFLAHFCATLYFWILVVVYAVAPMAAYQFMEEVESHAYHTYDKFVRQHGEELKTQPAPEVALKYYGEGDIYMFDAFQTAQAVELRRPTINNLYDVFVAIRDDELEHVKTMTACQEPGTDLDFKANQNPKKELV</sequence>
<comment type="caution">
    <text evidence="13">The sequence shown here is derived from an EMBL/GenBank/DDBJ whole genome shotgun (WGS) entry which is preliminary data.</text>
</comment>
<evidence type="ECO:0000256" key="7">
    <source>
        <dbReference type="ARBA" id="ARBA00022982"/>
    </source>
</evidence>
<evidence type="ECO:0000256" key="6">
    <source>
        <dbReference type="ARBA" id="ARBA00022723"/>
    </source>
</evidence>
<keyword evidence="6" id="KW-0479">Metal-binding</keyword>
<evidence type="ECO:0000256" key="8">
    <source>
        <dbReference type="ARBA" id="ARBA00022989"/>
    </source>
</evidence>
<evidence type="ECO:0000256" key="4">
    <source>
        <dbReference type="ARBA" id="ARBA00022660"/>
    </source>
</evidence>
<dbReference type="AlphaFoldDB" id="A0A6B3NHB7"/>
<dbReference type="GO" id="GO:0046872">
    <property type="term" value="F:metal ion binding"/>
    <property type="evidence" value="ECO:0007669"/>
    <property type="project" value="UniProtKB-KW"/>
</dbReference>
<reference evidence="13" key="1">
    <citation type="submission" date="2019-11" db="EMBL/GenBank/DDBJ databases">
        <title>Genomic insights into an expanded diversity of filamentous marine cyanobacteria reveals the extraordinary biosynthetic potential of Moorea and Okeania.</title>
        <authorList>
            <person name="Ferreira Leao T."/>
            <person name="Wang M."/>
            <person name="Moss N."/>
            <person name="Da Silva R."/>
            <person name="Sanders J."/>
            <person name="Nurk S."/>
            <person name="Gurevich A."/>
            <person name="Humphrey G."/>
            <person name="Reher R."/>
            <person name="Zhu Q."/>
            <person name="Belda-Ferre P."/>
            <person name="Glukhov E."/>
            <person name="Rex R."/>
            <person name="Dorrestein P.C."/>
            <person name="Knight R."/>
            <person name="Pevzner P."/>
            <person name="Gerwick W.H."/>
            <person name="Gerwick L."/>
        </authorList>
    </citation>
    <scope>NUCLEOTIDE SEQUENCE</scope>
    <source>
        <strain evidence="13">SIO1C4</strain>
    </source>
</reference>
<evidence type="ECO:0000256" key="10">
    <source>
        <dbReference type="ARBA" id="ARBA00023004"/>
    </source>
</evidence>
<dbReference type="GO" id="GO:0009916">
    <property type="term" value="F:alternative oxidase activity"/>
    <property type="evidence" value="ECO:0007669"/>
    <property type="project" value="InterPro"/>
</dbReference>
<dbReference type="Pfam" id="PF01786">
    <property type="entry name" value="AOX"/>
    <property type="match status" value="1"/>
</dbReference>
<evidence type="ECO:0000256" key="11">
    <source>
        <dbReference type="ARBA" id="ARBA00023136"/>
    </source>
</evidence>
<feature type="transmembrane region" description="Helical" evidence="12">
    <location>
        <begin position="88"/>
        <end position="108"/>
    </location>
</feature>
<dbReference type="GO" id="GO:0010230">
    <property type="term" value="P:alternative respiration"/>
    <property type="evidence" value="ECO:0007669"/>
    <property type="project" value="TreeGrafter"/>
</dbReference>
<keyword evidence="3" id="KW-0813">Transport</keyword>
<evidence type="ECO:0000256" key="12">
    <source>
        <dbReference type="SAM" id="Phobius"/>
    </source>
</evidence>
<proteinExistence type="predicted"/>
<dbReference type="PANTHER" id="PTHR31803">
    <property type="entry name" value="ALTERNATIVE OXIDASE"/>
    <property type="match status" value="1"/>
</dbReference>
<organism evidence="13">
    <name type="scientific">Symploca sp. SIO1C4</name>
    <dbReference type="NCBI Taxonomy" id="2607765"/>
    <lineage>
        <taxon>Bacteria</taxon>
        <taxon>Bacillati</taxon>
        <taxon>Cyanobacteriota</taxon>
        <taxon>Cyanophyceae</taxon>
        <taxon>Coleofasciculales</taxon>
        <taxon>Coleofasciculaceae</taxon>
        <taxon>Symploca</taxon>
    </lineage>
</organism>
<dbReference type="Gene3D" id="1.20.1260.140">
    <property type="entry name" value="Alternative oxidase"/>
    <property type="match status" value="1"/>
</dbReference>